<feature type="transmembrane region" description="Helical" evidence="1">
    <location>
        <begin position="74"/>
        <end position="94"/>
    </location>
</feature>
<accession>A0A7S2HZE4</accession>
<evidence type="ECO:0000313" key="3">
    <source>
        <dbReference type="EMBL" id="CAD9504742.1"/>
    </source>
</evidence>
<sequence>MPKLIMAGFMLVFGLTYLVFSEDDSELLLNCTALCFVLDVDEFMYEFFSQPSARRLIEACPVFEDIQQPIWRPFMQFGKFIVSMCLVIIAMILLSRCGYDAPGHLGLFEEELGLWLSPVTDTISCLTWTRVPASDATDMCVNKTAGR</sequence>
<reference evidence="3" key="1">
    <citation type="submission" date="2021-01" db="EMBL/GenBank/DDBJ databases">
        <authorList>
            <person name="Corre E."/>
            <person name="Pelletier E."/>
            <person name="Niang G."/>
            <person name="Scheremetjew M."/>
            <person name="Finn R."/>
            <person name="Kale V."/>
            <person name="Holt S."/>
            <person name="Cochrane G."/>
            <person name="Meng A."/>
            <person name="Brown T."/>
            <person name="Cohen L."/>
        </authorList>
    </citation>
    <scope>NUCLEOTIDE SEQUENCE</scope>
    <source>
        <strain evidence="3">RCC3387</strain>
    </source>
</reference>
<dbReference type="AlphaFoldDB" id="A0A7S2HZE4"/>
<gene>
    <name evidence="3" type="ORF">BRAN1462_LOCUS5300</name>
</gene>
<keyword evidence="1" id="KW-1133">Transmembrane helix</keyword>
<organism evidence="3">
    <name type="scientific">Zooxanthella nutricula</name>
    <dbReference type="NCBI Taxonomy" id="1333877"/>
    <lineage>
        <taxon>Eukaryota</taxon>
        <taxon>Sar</taxon>
        <taxon>Alveolata</taxon>
        <taxon>Dinophyceae</taxon>
        <taxon>Peridiniales</taxon>
        <taxon>Peridiniales incertae sedis</taxon>
        <taxon>Zooxanthella</taxon>
    </lineage>
</organism>
<keyword evidence="1" id="KW-0472">Membrane</keyword>
<feature type="signal peptide" evidence="2">
    <location>
        <begin position="1"/>
        <end position="21"/>
    </location>
</feature>
<feature type="chain" id="PRO_5031034993" evidence="2">
    <location>
        <begin position="22"/>
        <end position="147"/>
    </location>
</feature>
<name>A0A7S2HZE4_9DINO</name>
<dbReference type="EMBL" id="HBGW01008203">
    <property type="protein sequence ID" value="CAD9504742.1"/>
    <property type="molecule type" value="Transcribed_RNA"/>
</dbReference>
<keyword evidence="2" id="KW-0732">Signal</keyword>
<proteinExistence type="predicted"/>
<keyword evidence="1" id="KW-0812">Transmembrane</keyword>
<evidence type="ECO:0000256" key="1">
    <source>
        <dbReference type="SAM" id="Phobius"/>
    </source>
</evidence>
<protein>
    <submittedName>
        <fullName evidence="3">Uncharacterized protein</fullName>
    </submittedName>
</protein>
<evidence type="ECO:0000256" key="2">
    <source>
        <dbReference type="SAM" id="SignalP"/>
    </source>
</evidence>